<dbReference type="EMBL" id="GBRH01266343">
    <property type="protein sequence ID" value="JAD31552.1"/>
    <property type="molecule type" value="Transcribed_RNA"/>
</dbReference>
<accession>A0A0A8Z9M6</accession>
<reference evidence="1" key="1">
    <citation type="submission" date="2014-09" db="EMBL/GenBank/DDBJ databases">
        <authorList>
            <person name="Magalhaes I.L.F."/>
            <person name="Oliveira U."/>
            <person name="Santos F.R."/>
            <person name="Vidigal T.H.D.A."/>
            <person name="Brescovit A.D."/>
            <person name="Santos A.J."/>
        </authorList>
    </citation>
    <scope>NUCLEOTIDE SEQUENCE</scope>
    <source>
        <tissue evidence="1">Shoot tissue taken approximately 20 cm above the soil surface</tissue>
    </source>
</reference>
<reference evidence="1" key="2">
    <citation type="journal article" date="2015" name="Data Brief">
        <title>Shoot transcriptome of the giant reed, Arundo donax.</title>
        <authorList>
            <person name="Barrero R.A."/>
            <person name="Guerrero F.D."/>
            <person name="Moolhuijzen P."/>
            <person name="Goolsby J.A."/>
            <person name="Tidwell J."/>
            <person name="Bellgard S.E."/>
            <person name="Bellgard M.I."/>
        </authorList>
    </citation>
    <scope>NUCLEOTIDE SEQUENCE</scope>
    <source>
        <tissue evidence="1">Shoot tissue taken approximately 20 cm above the soil surface</tissue>
    </source>
</reference>
<organism evidence="1">
    <name type="scientific">Arundo donax</name>
    <name type="common">Giant reed</name>
    <name type="synonym">Donax arundinaceus</name>
    <dbReference type="NCBI Taxonomy" id="35708"/>
    <lineage>
        <taxon>Eukaryota</taxon>
        <taxon>Viridiplantae</taxon>
        <taxon>Streptophyta</taxon>
        <taxon>Embryophyta</taxon>
        <taxon>Tracheophyta</taxon>
        <taxon>Spermatophyta</taxon>
        <taxon>Magnoliopsida</taxon>
        <taxon>Liliopsida</taxon>
        <taxon>Poales</taxon>
        <taxon>Poaceae</taxon>
        <taxon>PACMAD clade</taxon>
        <taxon>Arundinoideae</taxon>
        <taxon>Arundineae</taxon>
        <taxon>Arundo</taxon>
    </lineage>
</organism>
<proteinExistence type="predicted"/>
<dbReference type="AlphaFoldDB" id="A0A0A8Z9M6"/>
<name>A0A0A8Z9M6_ARUDO</name>
<sequence length="27" mass="3050">MAAAMLFVLLLLGHSYCADFIVYLVKF</sequence>
<evidence type="ECO:0000313" key="1">
    <source>
        <dbReference type="EMBL" id="JAD31552.1"/>
    </source>
</evidence>
<protein>
    <submittedName>
        <fullName evidence="1">Uncharacterized protein</fullName>
    </submittedName>
</protein>